<gene>
    <name evidence="19" type="ORF">SAMN02745204_02115</name>
</gene>
<dbReference type="GO" id="GO:0019645">
    <property type="term" value="P:anaerobic electron transport chain"/>
    <property type="evidence" value="ECO:0007669"/>
    <property type="project" value="UniProtKB-ARBA"/>
</dbReference>
<evidence type="ECO:0000256" key="6">
    <source>
        <dbReference type="ARBA" id="ARBA00022692"/>
    </source>
</evidence>
<evidence type="ECO:0000256" key="14">
    <source>
        <dbReference type="ARBA" id="ARBA00048294"/>
    </source>
</evidence>
<comment type="catalytic activity">
    <reaction evidence="14">
        <text>nitrate + a quinol = a quinone + nitrite + H2O</text>
        <dbReference type="Rhea" id="RHEA:56144"/>
        <dbReference type="ChEBI" id="CHEBI:15377"/>
        <dbReference type="ChEBI" id="CHEBI:16301"/>
        <dbReference type="ChEBI" id="CHEBI:17632"/>
        <dbReference type="ChEBI" id="CHEBI:24646"/>
        <dbReference type="ChEBI" id="CHEBI:132124"/>
        <dbReference type="EC" id="1.7.5.1"/>
    </reaction>
</comment>
<dbReference type="AlphaFoldDB" id="A0A1M5A5C2"/>
<dbReference type="InterPro" id="IPR023234">
    <property type="entry name" value="NarG-like_domain"/>
</dbReference>
<feature type="binding site" description="axial binding residue" evidence="16">
    <location>
        <position position="66"/>
    </location>
    <ligand>
        <name>heme b</name>
        <dbReference type="ChEBI" id="CHEBI:60344"/>
        <label>2</label>
    </ligand>
    <ligandPart>
        <name>Fe</name>
        <dbReference type="ChEBI" id="CHEBI:18248"/>
    </ligandPart>
</feature>
<dbReference type="RefSeq" id="WP_072756518.1">
    <property type="nucleotide sequence ID" value="NZ_FQUK01000047.1"/>
</dbReference>
<feature type="domain" description="NarG-like" evidence="18">
    <location>
        <begin position="5"/>
        <end position="224"/>
    </location>
</feature>
<organism evidence="19 20">
    <name type="scientific">Thermomonas hydrothermalis</name>
    <dbReference type="NCBI Taxonomy" id="213588"/>
    <lineage>
        <taxon>Bacteria</taxon>
        <taxon>Pseudomonadati</taxon>
        <taxon>Pseudomonadota</taxon>
        <taxon>Gammaproteobacteria</taxon>
        <taxon>Lysobacterales</taxon>
        <taxon>Lysobacteraceae</taxon>
        <taxon>Thermomonas</taxon>
    </lineage>
</organism>
<dbReference type="GO" id="GO:0042128">
    <property type="term" value="P:nitrate assimilation"/>
    <property type="evidence" value="ECO:0007669"/>
    <property type="project" value="UniProtKB-KW"/>
</dbReference>
<dbReference type="STRING" id="213588.SAMN02745204_02115"/>
<dbReference type="Gene3D" id="1.20.950.20">
    <property type="entry name" value="Transmembrane di-heme cytochromes, Chain C"/>
    <property type="match status" value="1"/>
</dbReference>
<keyword evidence="20" id="KW-1185">Reference proteome</keyword>
<dbReference type="EMBL" id="FQUK01000047">
    <property type="protein sequence ID" value="SHF25307.1"/>
    <property type="molecule type" value="Genomic_DNA"/>
</dbReference>
<feature type="transmembrane region" description="Helical" evidence="17">
    <location>
        <begin position="54"/>
        <end position="76"/>
    </location>
</feature>
<evidence type="ECO:0000256" key="15">
    <source>
        <dbReference type="ARBA" id="ARBA00063882"/>
    </source>
</evidence>
<dbReference type="Proteomes" id="UP000242857">
    <property type="component" value="Unassembled WGS sequence"/>
</dbReference>
<dbReference type="GO" id="GO:0009325">
    <property type="term" value="C:nitrate reductase complex"/>
    <property type="evidence" value="ECO:0007669"/>
    <property type="project" value="InterPro"/>
</dbReference>
<feature type="binding site" description="axial binding residue" evidence="16">
    <location>
        <position position="205"/>
    </location>
    <ligand>
        <name>heme b</name>
        <dbReference type="ChEBI" id="CHEBI:60344"/>
        <label>1</label>
    </ligand>
    <ligandPart>
        <name>Fe</name>
        <dbReference type="ChEBI" id="CHEBI:18248"/>
    </ligandPart>
</feature>
<accession>A0A1M5A5C2</accession>
<evidence type="ECO:0000259" key="18">
    <source>
        <dbReference type="Pfam" id="PF02665"/>
    </source>
</evidence>
<evidence type="ECO:0000256" key="16">
    <source>
        <dbReference type="PIRSR" id="PIRSR603816-1"/>
    </source>
</evidence>
<dbReference type="GO" id="GO:0160182">
    <property type="term" value="F:nitrate reductase (quinone) activity"/>
    <property type="evidence" value="ECO:0007669"/>
    <property type="project" value="UniProtKB-EC"/>
</dbReference>
<feature type="transmembrane region" description="Helical" evidence="17">
    <location>
        <begin position="88"/>
        <end position="110"/>
    </location>
</feature>
<dbReference type="OrthoDB" id="9788113at2"/>
<evidence type="ECO:0000256" key="17">
    <source>
        <dbReference type="SAM" id="Phobius"/>
    </source>
</evidence>
<evidence type="ECO:0000256" key="10">
    <source>
        <dbReference type="ARBA" id="ARBA00023002"/>
    </source>
</evidence>
<keyword evidence="13 17" id="KW-0472">Membrane</keyword>
<comment type="subcellular location">
    <subcellularLocation>
        <location evidence="1">Cell membrane</location>
        <topology evidence="1">Multi-pass membrane protein</topology>
    </subcellularLocation>
</comment>
<dbReference type="NCBIfam" id="TIGR00351">
    <property type="entry name" value="narI"/>
    <property type="match status" value="1"/>
</dbReference>
<evidence type="ECO:0000256" key="8">
    <source>
        <dbReference type="ARBA" id="ARBA00022982"/>
    </source>
</evidence>
<dbReference type="PANTHER" id="PTHR30598">
    <property type="entry name" value="NITRATE REDUCTASE PRIVATE CHAPERONE, REDOX ENZYME MATURATION PROTEIN REMP FAMILY"/>
    <property type="match status" value="1"/>
</dbReference>
<feature type="transmembrane region" description="Helical" evidence="17">
    <location>
        <begin position="188"/>
        <end position="214"/>
    </location>
</feature>
<comment type="subunit">
    <text evidence="15">Dimer of heterotrimers each composed of an alpha, a beta and a gamma chain. Alpha and beta are catalytic chains; gamma chains are involved in binding the enzyme complex to the cytoplasmic membrane.</text>
</comment>
<evidence type="ECO:0000256" key="5">
    <source>
        <dbReference type="ARBA" id="ARBA00022617"/>
    </source>
</evidence>
<feature type="binding site" description="axial binding residue" evidence="16">
    <location>
        <position position="56"/>
    </location>
    <ligand>
        <name>heme b</name>
        <dbReference type="ChEBI" id="CHEBI:60344"/>
        <label>1</label>
    </ligand>
    <ligandPart>
        <name>Fe</name>
        <dbReference type="ChEBI" id="CHEBI:18248"/>
    </ligandPart>
</feature>
<keyword evidence="6 17" id="KW-0812">Transmembrane</keyword>
<keyword evidence="3" id="KW-0813">Transport</keyword>
<feature type="transmembrane region" description="Helical" evidence="17">
    <location>
        <begin position="12"/>
        <end position="33"/>
    </location>
</feature>
<evidence type="ECO:0000256" key="3">
    <source>
        <dbReference type="ARBA" id="ARBA00022448"/>
    </source>
</evidence>
<protein>
    <recommendedName>
        <fullName evidence="2">nitrate reductase (quinone)</fullName>
        <ecNumber evidence="2">1.7.5.1</ecNumber>
    </recommendedName>
</protein>
<sequence length="233" mass="26385">MNALNYFCFQIFPYLALAVFLIGSWARFDHAAYTWRTGSSQLLSGQWMRLGSNWFHVGVIAILLGHFVGLLTPHALYEHVISAGQKQILAMVAGGFFGVFAFIGLTILLLRRLFNPRIRATSATRDIVVLVLLYVQLILGLSSIFVSAGHLDGGQMMKLAEWAQHIVTFRPGAADYIADAHWIYKAHVFLGMVLILIFPFTRLVHIWSIPLSYLTRPYQVVRKRQAPLDYYGR</sequence>
<evidence type="ECO:0000313" key="20">
    <source>
        <dbReference type="Proteomes" id="UP000242857"/>
    </source>
</evidence>
<proteinExistence type="predicted"/>
<name>A0A1M5A5C2_9GAMM</name>
<keyword evidence="9 17" id="KW-1133">Transmembrane helix</keyword>
<keyword evidence="7" id="KW-0479">Metal-binding</keyword>
<dbReference type="GO" id="GO:0020037">
    <property type="term" value="F:heme binding"/>
    <property type="evidence" value="ECO:0007669"/>
    <property type="project" value="TreeGrafter"/>
</dbReference>
<evidence type="ECO:0000256" key="9">
    <source>
        <dbReference type="ARBA" id="ARBA00022989"/>
    </source>
</evidence>
<keyword evidence="5 16" id="KW-0349">Heme</keyword>
<dbReference type="Pfam" id="PF02665">
    <property type="entry name" value="Nitrate_red_gam"/>
    <property type="match status" value="1"/>
</dbReference>
<evidence type="ECO:0000256" key="13">
    <source>
        <dbReference type="ARBA" id="ARBA00023136"/>
    </source>
</evidence>
<keyword evidence="12" id="KW-0534">Nitrate assimilation</keyword>
<evidence type="ECO:0000256" key="11">
    <source>
        <dbReference type="ARBA" id="ARBA00023004"/>
    </source>
</evidence>
<keyword evidence="8" id="KW-0249">Electron transport</keyword>
<keyword evidence="11 16" id="KW-0408">Iron</keyword>
<dbReference type="PANTHER" id="PTHR30598:SF3">
    <property type="entry name" value="RESPIRATORY NITRATE REDUCTASE 1 GAMMA CHAIN"/>
    <property type="match status" value="1"/>
</dbReference>
<dbReference type="GO" id="GO:0009055">
    <property type="term" value="F:electron transfer activity"/>
    <property type="evidence" value="ECO:0007669"/>
    <property type="project" value="TreeGrafter"/>
</dbReference>
<dbReference type="GO" id="GO:0046872">
    <property type="term" value="F:metal ion binding"/>
    <property type="evidence" value="ECO:0007669"/>
    <property type="project" value="UniProtKB-KW"/>
</dbReference>
<feature type="binding site" description="axial binding residue" evidence="16">
    <location>
        <position position="187"/>
    </location>
    <ligand>
        <name>heme b</name>
        <dbReference type="ChEBI" id="CHEBI:60344"/>
        <label>2</label>
    </ligand>
    <ligandPart>
        <name>Fe</name>
        <dbReference type="ChEBI" id="CHEBI:18248"/>
    </ligandPart>
</feature>
<feature type="transmembrane region" description="Helical" evidence="17">
    <location>
        <begin position="131"/>
        <end position="151"/>
    </location>
</feature>
<dbReference type="InterPro" id="IPR003816">
    <property type="entry name" value="Nitrate_red_gam"/>
</dbReference>
<keyword evidence="4" id="KW-1003">Cell membrane</keyword>
<evidence type="ECO:0000256" key="2">
    <source>
        <dbReference type="ARBA" id="ARBA00012500"/>
    </source>
</evidence>
<dbReference type="EC" id="1.7.5.1" evidence="2"/>
<dbReference type="InterPro" id="IPR051936">
    <property type="entry name" value="Heme-iron_electron_transfer"/>
</dbReference>
<evidence type="ECO:0000256" key="1">
    <source>
        <dbReference type="ARBA" id="ARBA00004651"/>
    </source>
</evidence>
<dbReference type="InterPro" id="IPR036197">
    <property type="entry name" value="NarG-like_sf"/>
</dbReference>
<dbReference type="GO" id="GO:0005886">
    <property type="term" value="C:plasma membrane"/>
    <property type="evidence" value="ECO:0007669"/>
    <property type="project" value="UniProtKB-SubCell"/>
</dbReference>
<dbReference type="SUPFAM" id="SSF103501">
    <property type="entry name" value="Respiratory nitrate reductase 1 gamma chain"/>
    <property type="match status" value="1"/>
</dbReference>
<evidence type="ECO:0000313" key="19">
    <source>
        <dbReference type="EMBL" id="SHF25307.1"/>
    </source>
</evidence>
<evidence type="ECO:0000256" key="12">
    <source>
        <dbReference type="ARBA" id="ARBA00023063"/>
    </source>
</evidence>
<dbReference type="FunFam" id="1.20.950.20:FF:000001">
    <property type="entry name" value="Respiratory nitrate reductase subunit gamma"/>
    <property type="match status" value="1"/>
</dbReference>
<evidence type="ECO:0000256" key="7">
    <source>
        <dbReference type="ARBA" id="ARBA00022723"/>
    </source>
</evidence>
<keyword evidence="10" id="KW-0560">Oxidoreductase</keyword>
<reference evidence="20" key="1">
    <citation type="submission" date="2016-11" db="EMBL/GenBank/DDBJ databases">
        <authorList>
            <person name="Varghese N."/>
            <person name="Submissions S."/>
        </authorList>
    </citation>
    <scope>NUCLEOTIDE SEQUENCE [LARGE SCALE GENOMIC DNA]</scope>
    <source>
        <strain evidence="20">DSM 14834</strain>
    </source>
</reference>
<evidence type="ECO:0000256" key="4">
    <source>
        <dbReference type="ARBA" id="ARBA00022475"/>
    </source>
</evidence>